<dbReference type="EMBL" id="APOJ01000013">
    <property type="protein sequence ID" value="ENU28522.1"/>
    <property type="molecule type" value="Genomic_DNA"/>
</dbReference>
<organism evidence="2 3">
    <name type="scientific">Acinetobacter modestus</name>
    <dbReference type="NCBI Taxonomy" id="1776740"/>
    <lineage>
        <taxon>Bacteria</taxon>
        <taxon>Pseudomonadati</taxon>
        <taxon>Pseudomonadota</taxon>
        <taxon>Gammaproteobacteria</taxon>
        <taxon>Moraxellales</taxon>
        <taxon>Moraxellaceae</taxon>
        <taxon>Acinetobacter</taxon>
    </lineage>
</organism>
<feature type="non-terminal residue" evidence="2">
    <location>
        <position position="21"/>
    </location>
</feature>
<comment type="caution">
    <text evidence="2">The sequence shown here is derived from an EMBL/GenBank/DDBJ whole genome shotgun (WGS) entry which is preliminary data.</text>
</comment>
<evidence type="ECO:0000313" key="3">
    <source>
        <dbReference type="Proteomes" id="UP000013190"/>
    </source>
</evidence>
<keyword evidence="3" id="KW-1185">Reference proteome</keyword>
<sequence>MIFPSKKLRDRKLYLLAKLLL</sequence>
<accession>A0ABP2U2C7</accession>
<reference evidence="2 3" key="2">
    <citation type="journal article" date="2016" name="Int. J. Syst. Evol. Microbiol.">
        <title>Taxonomy of haemolytic and/or proteolytic strains of the genus Acinetobacter with the proposal of Acinetobacter courvalinii sp. nov. (genomic species 14 sensu Bouvet &amp; Jeanjean), Acinetobacter dispersus sp. nov. (genomic species 17), Acinetobacter modestus sp. nov., Acinetobacter proteolyticus sp. nov. and Acinetobacter vivianii sp. nov.</title>
        <authorList>
            <person name="Nemec A."/>
            <person name="Radolfova-Krizova L."/>
            <person name="Maixnerova M."/>
            <person name="Vrestiakova E."/>
            <person name="Jezek P."/>
            <person name="Sedo O."/>
        </authorList>
    </citation>
    <scope>NUCLEOTIDE SEQUENCE [LARGE SCALE GENOMIC DNA]</scope>
    <source>
        <strain evidence="2 3">NIPH 236</strain>
    </source>
</reference>
<evidence type="ECO:0000313" key="1">
    <source>
        <dbReference type="EMBL" id="ENU28522.1"/>
    </source>
</evidence>
<evidence type="ECO:0000313" key="2">
    <source>
        <dbReference type="EMBL" id="ENU28730.1"/>
    </source>
</evidence>
<proteinExistence type="predicted"/>
<gene>
    <name evidence="2" type="ORF">F992_00001</name>
    <name evidence="1" type="ORF">F992_00210</name>
</gene>
<reference evidence="3" key="1">
    <citation type="submission" date="2013-02" db="EMBL/GenBank/DDBJ databases">
        <title>The Genome Sequence of Acinetobacter sp. NIPH 236.</title>
        <authorList>
            <consortium name="The Broad Institute Genome Sequencing Platform"/>
            <consortium name="The Broad Institute Genome Sequencing Center for Infectious Disease"/>
            <person name="Cerqueira G."/>
            <person name="Feldgarden M."/>
            <person name="Courvalin P."/>
            <person name="Perichon B."/>
            <person name="Grillot-Courvalin C."/>
            <person name="Clermont D."/>
            <person name="Rocha E."/>
            <person name="Yoon E.-J."/>
            <person name="Nemec A."/>
            <person name="Walker B."/>
            <person name="Young S.K."/>
            <person name="Zeng Q."/>
            <person name="Gargeya S."/>
            <person name="Fitzgerald M."/>
            <person name="Haas B."/>
            <person name="Abouelleil A."/>
            <person name="Alvarado L."/>
            <person name="Arachchi H.M."/>
            <person name="Berlin A.M."/>
            <person name="Chapman S.B."/>
            <person name="Dewar J."/>
            <person name="Goldberg J."/>
            <person name="Griggs A."/>
            <person name="Gujja S."/>
            <person name="Hansen M."/>
            <person name="Howarth C."/>
            <person name="Imamovic A."/>
            <person name="Larimer J."/>
            <person name="McCowan C."/>
            <person name="Murphy C."/>
            <person name="Neiman D."/>
            <person name="Pearson M."/>
            <person name="Priest M."/>
            <person name="Roberts A."/>
            <person name="Saif S."/>
            <person name="Shea T."/>
            <person name="Sisk P."/>
            <person name="Sykes S."/>
            <person name="Wortman J."/>
            <person name="Nusbaum C."/>
            <person name="Birren B."/>
        </authorList>
    </citation>
    <scope>NUCLEOTIDE SEQUENCE [LARGE SCALE GENOMIC DNA]</scope>
    <source>
        <strain evidence="3">NIPH 236</strain>
    </source>
</reference>
<dbReference type="Proteomes" id="UP000013190">
    <property type="component" value="Unassembled WGS sequence"/>
</dbReference>
<protein>
    <submittedName>
        <fullName evidence="2">Uncharacterized protein</fullName>
    </submittedName>
</protein>
<dbReference type="EMBL" id="APOJ01000001">
    <property type="protein sequence ID" value="ENU28730.1"/>
    <property type="molecule type" value="Genomic_DNA"/>
</dbReference>
<name>A0ABP2U2C7_9GAMM</name>